<evidence type="ECO:0000256" key="3">
    <source>
        <dbReference type="SAM" id="Phobius"/>
    </source>
</evidence>
<gene>
    <name evidence="5" type="ORF">EA187_03455</name>
</gene>
<dbReference type="Gene3D" id="3.40.50.2300">
    <property type="match status" value="2"/>
</dbReference>
<dbReference type="SUPFAM" id="SSF53822">
    <property type="entry name" value="Periplasmic binding protein-like I"/>
    <property type="match status" value="1"/>
</dbReference>
<dbReference type="InterPro" id="IPR028081">
    <property type="entry name" value="Leu-bd"/>
</dbReference>
<feature type="transmembrane region" description="Helical" evidence="3">
    <location>
        <begin position="39"/>
        <end position="58"/>
    </location>
</feature>
<dbReference type="EMBL" id="SADD01000001">
    <property type="protein sequence ID" value="RVU48505.1"/>
    <property type="molecule type" value="Genomic_DNA"/>
</dbReference>
<dbReference type="PANTHER" id="PTHR30483">
    <property type="entry name" value="LEUCINE-SPECIFIC-BINDING PROTEIN"/>
    <property type="match status" value="1"/>
</dbReference>
<dbReference type="Proteomes" id="UP000282926">
    <property type="component" value="Unassembled WGS sequence"/>
</dbReference>
<accession>A0ABY0CXX8</accession>
<evidence type="ECO:0000259" key="4">
    <source>
        <dbReference type="Pfam" id="PF13458"/>
    </source>
</evidence>
<evidence type="ECO:0000313" key="6">
    <source>
        <dbReference type="Proteomes" id="UP000282926"/>
    </source>
</evidence>
<comment type="caution">
    <text evidence="5">The sequence shown here is derived from an EMBL/GenBank/DDBJ whole genome shotgun (WGS) entry which is preliminary data.</text>
</comment>
<organism evidence="5 6">
    <name type="scientific">Lujinxingia sediminis</name>
    <dbReference type="NCBI Taxonomy" id="2480984"/>
    <lineage>
        <taxon>Bacteria</taxon>
        <taxon>Deltaproteobacteria</taxon>
        <taxon>Bradymonadales</taxon>
        <taxon>Lujinxingiaceae</taxon>
        <taxon>Lujinxingia</taxon>
    </lineage>
</organism>
<dbReference type="CDD" id="cd06339">
    <property type="entry name" value="PBP1_YraM_LppC_lipoprotein-like"/>
    <property type="match status" value="1"/>
</dbReference>
<keyword evidence="6" id="KW-1185">Reference proteome</keyword>
<reference evidence="5 6" key="1">
    <citation type="submission" date="2019-01" db="EMBL/GenBank/DDBJ databases">
        <title>Lujinxingia litoralis gen. nov., sp. nov. and Lujinxingia sediminis gen. nov., sp. nov., new members in the order Bradymonadales, isolated from coastal sediment.</title>
        <authorList>
            <person name="Li C.-M."/>
        </authorList>
    </citation>
    <scope>NUCLEOTIDE SEQUENCE [LARGE SCALE GENOMIC DNA]</scope>
    <source>
        <strain evidence="5 6">SEH01</strain>
    </source>
</reference>
<keyword evidence="3" id="KW-0472">Membrane</keyword>
<evidence type="ECO:0000256" key="2">
    <source>
        <dbReference type="ARBA" id="ARBA00022729"/>
    </source>
</evidence>
<dbReference type="InterPro" id="IPR051010">
    <property type="entry name" value="BCAA_transport"/>
</dbReference>
<name>A0ABY0CXX8_9DELT</name>
<protein>
    <recommendedName>
        <fullName evidence="4">Leucine-binding protein domain-containing protein</fullName>
    </recommendedName>
</protein>
<sequence length="433" mass="46299">MCACAWSHRRLRPAPKTSLEVGCARGYSGRFVISFVKRVSAAMVCAALMALCSAVVHAQPALQSPAQIVAVLPQSGALVGVGEQLVEVMMWAAADAGASLIVVDSELANDALVEALSHALSDEGVVGIVGPLRASRAGLVAALSSQARVPALLLSGVEGVEERSHWAFRARLSVGEQASFAASWAYEQWPQARVGVMAPLTEYGDEAARAFVSAWSKEGARVVGLARYRSGETQFTPVVETLLGARVRLERGREVAGRRADRWGTVRVGAQRLDGLDVLLLADFDDAIARQAPFIVREKALQQTQLLGLSGWGGQRLQQSGEELAGAVFFDTFGGIAQGGAAEAFVLAFETRFVREPTTVEAEVFDLVGFLASSGRGDAIRTLRSSQGFEGVTGRWRFDRRGAPLRVPQALRVTEDGRWIPLNSWSAETPDAL</sequence>
<dbReference type="InterPro" id="IPR028082">
    <property type="entry name" value="Peripla_BP_I"/>
</dbReference>
<dbReference type="Pfam" id="PF13458">
    <property type="entry name" value="Peripla_BP_6"/>
    <property type="match status" value="1"/>
</dbReference>
<keyword evidence="3" id="KW-0812">Transmembrane</keyword>
<keyword evidence="2" id="KW-0732">Signal</keyword>
<feature type="domain" description="Leucine-binding protein" evidence="4">
    <location>
        <begin position="67"/>
        <end position="401"/>
    </location>
</feature>
<evidence type="ECO:0000256" key="1">
    <source>
        <dbReference type="ARBA" id="ARBA00010062"/>
    </source>
</evidence>
<evidence type="ECO:0000313" key="5">
    <source>
        <dbReference type="EMBL" id="RVU48505.1"/>
    </source>
</evidence>
<comment type="similarity">
    <text evidence="1">Belongs to the leucine-binding protein family.</text>
</comment>
<proteinExistence type="inferred from homology"/>
<dbReference type="PANTHER" id="PTHR30483:SF6">
    <property type="entry name" value="PERIPLASMIC BINDING PROTEIN OF ABC TRANSPORTER FOR NATURAL AMINO ACIDS"/>
    <property type="match status" value="1"/>
</dbReference>
<keyword evidence="3" id="KW-1133">Transmembrane helix</keyword>